<dbReference type="PANTHER" id="PTHR35936:SF25">
    <property type="entry name" value="ABC TRANSPORTER SUBSTRATE-BINDING PROTEIN"/>
    <property type="match status" value="1"/>
</dbReference>
<dbReference type="EMBL" id="WWCW01000108">
    <property type="protein sequence ID" value="MYM90201.1"/>
    <property type="molecule type" value="Genomic_DNA"/>
</dbReference>
<proteinExistence type="predicted"/>
<evidence type="ECO:0000313" key="5">
    <source>
        <dbReference type="Proteomes" id="UP000470302"/>
    </source>
</evidence>
<gene>
    <name evidence="4" type="ORF">GTP91_23895</name>
</gene>
<protein>
    <submittedName>
        <fullName evidence="4">Transporter substrate-binding domain-containing protein</fullName>
    </submittedName>
</protein>
<feature type="chain" id="PRO_5032591233" evidence="2">
    <location>
        <begin position="23"/>
        <end position="255"/>
    </location>
</feature>
<accession>A0A845G8M4</accession>
<dbReference type="Proteomes" id="UP000470302">
    <property type="component" value="Unassembled WGS sequence"/>
</dbReference>
<dbReference type="InterPro" id="IPR001638">
    <property type="entry name" value="Solute-binding_3/MltF_N"/>
</dbReference>
<name>A0A845G8M4_9BURK</name>
<dbReference type="SUPFAM" id="SSF53850">
    <property type="entry name" value="Periplasmic binding protein-like II"/>
    <property type="match status" value="1"/>
</dbReference>
<keyword evidence="1 2" id="KW-0732">Signal</keyword>
<evidence type="ECO:0000259" key="3">
    <source>
        <dbReference type="SMART" id="SM00062"/>
    </source>
</evidence>
<feature type="domain" description="Solute-binding protein family 3/N-terminal" evidence="3">
    <location>
        <begin position="24"/>
        <end position="250"/>
    </location>
</feature>
<feature type="signal peptide" evidence="2">
    <location>
        <begin position="1"/>
        <end position="22"/>
    </location>
</feature>
<reference evidence="4 5" key="1">
    <citation type="submission" date="2020-01" db="EMBL/GenBank/DDBJ databases">
        <title>Novel species isolated from a subtropical stream in China.</title>
        <authorList>
            <person name="Lu H."/>
        </authorList>
    </citation>
    <scope>NUCLEOTIDE SEQUENCE [LARGE SCALE GENOMIC DNA]</scope>
    <source>
        <strain evidence="4 5">FT82W</strain>
    </source>
</reference>
<organism evidence="4 5">
    <name type="scientific">Duganella vulcania</name>
    <dbReference type="NCBI Taxonomy" id="2692166"/>
    <lineage>
        <taxon>Bacteria</taxon>
        <taxon>Pseudomonadati</taxon>
        <taxon>Pseudomonadota</taxon>
        <taxon>Betaproteobacteria</taxon>
        <taxon>Burkholderiales</taxon>
        <taxon>Oxalobacteraceae</taxon>
        <taxon>Telluria group</taxon>
        <taxon>Duganella</taxon>
    </lineage>
</organism>
<sequence length="255" mass="28496">MRGVAIILWWLLGLSFAGLARAETVAIATGEFPPWTSEGARYGGFVNRVVAAAFARVGIDVKFTYMPWKRAEAETRVGRYDASAFWLASQSSEGDFILSDPISSHKEVFFHLKSKPFPHWETLSDLHAVKIGATLGYTYTGEFWALAHDGKINVEVAARDELNLKKVAIGRIDAFPVDEMTGWLLLSNPKLFLPGVKNMFATEARPLRATSGYLRFPRDQPRTSRLLEKFNAGLLALKNDGSYDRYLQELISGVY</sequence>
<dbReference type="AlphaFoldDB" id="A0A845G8M4"/>
<evidence type="ECO:0000256" key="1">
    <source>
        <dbReference type="ARBA" id="ARBA00022729"/>
    </source>
</evidence>
<dbReference type="RefSeq" id="WP_161099015.1">
    <property type="nucleotide sequence ID" value="NZ_WWCW01000108.1"/>
</dbReference>
<evidence type="ECO:0000313" key="4">
    <source>
        <dbReference type="EMBL" id="MYM90201.1"/>
    </source>
</evidence>
<evidence type="ECO:0000256" key="2">
    <source>
        <dbReference type="SAM" id="SignalP"/>
    </source>
</evidence>
<comment type="caution">
    <text evidence="4">The sequence shown here is derived from an EMBL/GenBank/DDBJ whole genome shotgun (WGS) entry which is preliminary data.</text>
</comment>
<dbReference type="PANTHER" id="PTHR35936">
    <property type="entry name" value="MEMBRANE-BOUND LYTIC MUREIN TRANSGLYCOSYLASE F"/>
    <property type="match status" value="1"/>
</dbReference>
<dbReference type="Pfam" id="PF00497">
    <property type="entry name" value="SBP_bac_3"/>
    <property type="match status" value="1"/>
</dbReference>
<dbReference type="SMART" id="SM00062">
    <property type="entry name" value="PBPb"/>
    <property type="match status" value="1"/>
</dbReference>
<dbReference type="Gene3D" id="3.40.190.10">
    <property type="entry name" value="Periplasmic binding protein-like II"/>
    <property type="match status" value="2"/>
</dbReference>